<protein>
    <submittedName>
        <fullName evidence="1">Uncharacterized protein</fullName>
    </submittedName>
</protein>
<comment type="caution">
    <text evidence="1">The sequence shown here is derived from an EMBL/GenBank/DDBJ whole genome shotgun (WGS) entry which is preliminary data.</text>
</comment>
<dbReference type="AlphaFoldDB" id="X1JSR6"/>
<accession>X1JSR6</accession>
<name>X1JSR6_9ZZZZ</name>
<dbReference type="EMBL" id="BARV01001572">
    <property type="protein sequence ID" value="GAH97786.1"/>
    <property type="molecule type" value="Genomic_DNA"/>
</dbReference>
<gene>
    <name evidence="1" type="ORF">S06H3_04473</name>
</gene>
<evidence type="ECO:0000313" key="1">
    <source>
        <dbReference type="EMBL" id="GAH97786.1"/>
    </source>
</evidence>
<sequence>MVHTDKNLRIAIHHRPGSFSDRWIEYCKEKVSLTVNDRGTLVCFHAADAVRVLADHR</sequence>
<reference evidence="1" key="1">
    <citation type="journal article" date="2014" name="Front. Microbiol.">
        <title>High frequency of phylogenetically diverse reductive dehalogenase-homologous genes in deep subseafloor sedimentary metagenomes.</title>
        <authorList>
            <person name="Kawai M."/>
            <person name="Futagami T."/>
            <person name="Toyoda A."/>
            <person name="Takaki Y."/>
            <person name="Nishi S."/>
            <person name="Hori S."/>
            <person name="Arai W."/>
            <person name="Tsubouchi T."/>
            <person name="Morono Y."/>
            <person name="Uchiyama I."/>
            <person name="Ito T."/>
            <person name="Fujiyama A."/>
            <person name="Inagaki F."/>
            <person name="Takami H."/>
        </authorList>
    </citation>
    <scope>NUCLEOTIDE SEQUENCE</scope>
    <source>
        <strain evidence="1">Expedition CK06-06</strain>
    </source>
</reference>
<proteinExistence type="predicted"/>
<organism evidence="1">
    <name type="scientific">marine sediment metagenome</name>
    <dbReference type="NCBI Taxonomy" id="412755"/>
    <lineage>
        <taxon>unclassified sequences</taxon>
        <taxon>metagenomes</taxon>
        <taxon>ecological metagenomes</taxon>
    </lineage>
</organism>
<feature type="non-terminal residue" evidence="1">
    <location>
        <position position="57"/>
    </location>
</feature>